<keyword evidence="1" id="KW-0472">Membrane</keyword>
<dbReference type="Gene3D" id="1.10.10.10">
    <property type="entry name" value="Winged helix-like DNA-binding domain superfamily/Winged helix DNA-binding domain"/>
    <property type="match status" value="1"/>
</dbReference>
<evidence type="ECO:0000256" key="1">
    <source>
        <dbReference type="SAM" id="Phobius"/>
    </source>
</evidence>
<dbReference type="Gene3D" id="3.40.50.11700">
    <property type="match status" value="1"/>
</dbReference>
<evidence type="ECO:0000313" key="4">
    <source>
        <dbReference type="Proteomes" id="UP000646844"/>
    </source>
</evidence>
<comment type="caution">
    <text evidence="3">The sequence shown here is derived from an EMBL/GenBank/DDBJ whole genome shotgun (WGS) entry which is preliminary data.</text>
</comment>
<dbReference type="GeneID" id="1459151"/>
<keyword evidence="1" id="KW-1133">Transmembrane helix</keyword>
<dbReference type="NCBIfam" id="TIGR01884">
    <property type="entry name" value="cas_HTH"/>
    <property type="match status" value="1"/>
</dbReference>
<feature type="domain" description="Csa3 N-terminal" evidence="2">
    <location>
        <begin position="2"/>
        <end position="118"/>
    </location>
</feature>
<keyword evidence="3" id="KW-0238">DNA-binding</keyword>
<dbReference type="Proteomes" id="UP000646844">
    <property type="component" value="Unassembled WGS sequence"/>
</dbReference>
<dbReference type="EMBL" id="DUJO01000045">
    <property type="protein sequence ID" value="HII74496.1"/>
    <property type="molecule type" value="Genomic_DNA"/>
</dbReference>
<evidence type="ECO:0000259" key="2">
    <source>
        <dbReference type="Pfam" id="PF22662"/>
    </source>
</evidence>
<dbReference type="Pfam" id="PF13412">
    <property type="entry name" value="HTH_24"/>
    <property type="match status" value="1"/>
</dbReference>
<organism evidence="3 4">
    <name type="scientific">Sulfurisphaera tokodaii</name>
    <dbReference type="NCBI Taxonomy" id="111955"/>
    <lineage>
        <taxon>Archaea</taxon>
        <taxon>Thermoproteota</taxon>
        <taxon>Thermoprotei</taxon>
        <taxon>Sulfolobales</taxon>
        <taxon>Sulfolobaceae</taxon>
        <taxon>Sulfurisphaera</taxon>
    </lineage>
</organism>
<dbReference type="InterPro" id="IPR010163">
    <property type="entry name" value="Csa3"/>
</dbReference>
<dbReference type="OMA" id="EKFCYRA"/>
<feature type="transmembrane region" description="Helical" evidence="1">
    <location>
        <begin position="87"/>
        <end position="108"/>
    </location>
</feature>
<reference evidence="3" key="1">
    <citation type="journal article" date="2020" name="bioRxiv">
        <title>A rank-normalized archaeal taxonomy based on genome phylogeny resolves widespread incomplete and uneven classifications.</title>
        <authorList>
            <person name="Rinke C."/>
            <person name="Chuvochina M."/>
            <person name="Mussig A.J."/>
            <person name="Chaumeil P.-A."/>
            <person name="Waite D.W."/>
            <person name="Whitman W.B."/>
            <person name="Parks D.H."/>
            <person name="Hugenholtz P."/>
        </authorList>
    </citation>
    <scope>NUCLEOTIDE SEQUENCE</scope>
    <source>
        <strain evidence="3">UBA8838</strain>
    </source>
</reference>
<dbReference type="InterPro" id="IPR036390">
    <property type="entry name" value="WH_DNA-bd_sf"/>
</dbReference>
<dbReference type="Pfam" id="PF22662">
    <property type="entry name" value="Csa3_N"/>
    <property type="match status" value="1"/>
</dbReference>
<keyword evidence="1" id="KW-0812">Transmembrane</keyword>
<dbReference type="AlphaFoldDB" id="A0A832WW89"/>
<dbReference type="SUPFAM" id="SSF46785">
    <property type="entry name" value="Winged helix' DNA-binding domain"/>
    <property type="match status" value="1"/>
</dbReference>
<dbReference type="RefSeq" id="WP_052846494.1">
    <property type="nucleotide sequence ID" value="NZ_BAABQO010000037.1"/>
</dbReference>
<gene>
    <name evidence="3" type="ORF">HA332_09020</name>
</gene>
<proteinExistence type="predicted"/>
<name>A0A832WW89_9CREN</name>
<accession>A0A832WW89</accession>
<evidence type="ECO:0000313" key="3">
    <source>
        <dbReference type="EMBL" id="HII74496.1"/>
    </source>
</evidence>
<protein>
    <submittedName>
        <fullName evidence="3">CRISPR locus-related DNA-binding protein</fullName>
    </submittedName>
</protein>
<dbReference type="GO" id="GO:0003677">
    <property type="term" value="F:DNA binding"/>
    <property type="evidence" value="ECO:0007669"/>
    <property type="project" value="UniProtKB-KW"/>
</dbReference>
<sequence length="202" mass="23498">MILVVTLGFDEKFQIRALMRRFNDLEKVIVVGSFNDERAKKALESFENVMKSAQVNYELVEVDPHNFYDTIITITKRIINKNKGRMFVLNVSGGMRILIIELLFAFIFSGLEAEVEIESEDFNTIVSFRLSDMYPAHLTQDHIRILMSIKQGYTSINSIHKRVEMSLSTTWRRLKELREMGLIDEENRLTVKGELVIKMFSP</sequence>
<dbReference type="InterPro" id="IPR036388">
    <property type="entry name" value="WH-like_DNA-bd_sf"/>
</dbReference>
<dbReference type="InterPro" id="IPR054588">
    <property type="entry name" value="Csa3_N"/>
</dbReference>